<accession>A0A0E9TUP5</accession>
<dbReference type="EMBL" id="GBXM01051375">
    <property type="protein sequence ID" value="JAH57202.1"/>
    <property type="molecule type" value="Transcribed_RNA"/>
</dbReference>
<name>A0A0E9TUP5_ANGAN</name>
<proteinExistence type="predicted"/>
<reference evidence="1" key="2">
    <citation type="journal article" date="2015" name="Fish Shellfish Immunol.">
        <title>Early steps in the European eel (Anguilla anguilla)-Vibrio vulnificus interaction in the gills: Role of the RtxA13 toxin.</title>
        <authorList>
            <person name="Callol A."/>
            <person name="Pajuelo D."/>
            <person name="Ebbesson L."/>
            <person name="Teles M."/>
            <person name="MacKenzie S."/>
            <person name="Amaro C."/>
        </authorList>
    </citation>
    <scope>NUCLEOTIDE SEQUENCE</scope>
</reference>
<protein>
    <submittedName>
        <fullName evidence="1">Uncharacterized protein</fullName>
    </submittedName>
</protein>
<reference evidence="1" key="1">
    <citation type="submission" date="2014-11" db="EMBL/GenBank/DDBJ databases">
        <authorList>
            <person name="Amaro Gonzalez C."/>
        </authorList>
    </citation>
    <scope>NUCLEOTIDE SEQUENCE</scope>
</reference>
<organism evidence="1">
    <name type="scientific">Anguilla anguilla</name>
    <name type="common">European freshwater eel</name>
    <name type="synonym">Muraena anguilla</name>
    <dbReference type="NCBI Taxonomy" id="7936"/>
    <lineage>
        <taxon>Eukaryota</taxon>
        <taxon>Metazoa</taxon>
        <taxon>Chordata</taxon>
        <taxon>Craniata</taxon>
        <taxon>Vertebrata</taxon>
        <taxon>Euteleostomi</taxon>
        <taxon>Actinopterygii</taxon>
        <taxon>Neopterygii</taxon>
        <taxon>Teleostei</taxon>
        <taxon>Anguilliformes</taxon>
        <taxon>Anguillidae</taxon>
        <taxon>Anguilla</taxon>
    </lineage>
</organism>
<evidence type="ECO:0000313" key="1">
    <source>
        <dbReference type="EMBL" id="JAH57202.1"/>
    </source>
</evidence>
<dbReference type="AlphaFoldDB" id="A0A0E9TUP5"/>
<sequence length="23" mass="2570">MQESLSSCLKPPETLRFCAGRSE</sequence>